<dbReference type="EMBL" id="JBJXBP010000006">
    <property type="protein sequence ID" value="KAL3824214.1"/>
    <property type="molecule type" value="Genomic_DNA"/>
</dbReference>
<evidence type="ECO:0000313" key="2">
    <source>
        <dbReference type="Proteomes" id="UP001634393"/>
    </source>
</evidence>
<keyword evidence="2" id="KW-1185">Reference proteome</keyword>
<dbReference type="Proteomes" id="UP001634393">
    <property type="component" value="Unassembled WGS sequence"/>
</dbReference>
<protein>
    <submittedName>
        <fullName evidence="1">Uncharacterized protein</fullName>
    </submittedName>
</protein>
<gene>
    <name evidence="1" type="ORF">ACJIZ3_020243</name>
</gene>
<evidence type="ECO:0000313" key="1">
    <source>
        <dbReference type="EMBL" id="KAL3824214.1"/>
    </source>
</evidence>
<comment type="caution">
    <text evidence="1">The sequence shown here is derived from an EMBL/GenBank/DDBJ whole genome shotgun (WGS) entry which is preliminary data.</text>
</comment>
<reference evidence="1 2" key="1">
    <citation type="submission" date="2024-12" db="EMBL/GenBank/DDBJ databases">
        <title>The unique morphological basis and parallel evolutionary history of personate flowers in Penstemon.</title>
        <authorList>
            <person name="Depatie T.H."/>
            <person name="Wessinger C.A."/>
        </authorList>
    </citation>
    <scope>NUCLEOTIDE SEQUENCE [LARGE SCALE GENOMIC DNA]</scope>
    <source>
        <strain evidence="1">WTNN_2</strain>
        <tissue evidence="1">Leaf</tissue>
    </source>
</reference>
<accession>A0ABD3SI17</accession>
<name>A0ABD3SI17_9LAMI</name>
<sequence>MDTRSRVASAMISAHETIPGQMSSSLVLVRMMTSKASPGRALLISWSRSAVEVKGLELRRREASQPPTTQSWKKRRRVPAAVEGTASCLSTTVSWTILAKLGQVLS</sequence>
<dbReference type="AlphaFoldDB" id="A0ABD3SI17"/>
<proteinExistence type="predicted"/>
<organism evidence="1 2">
    <name type="scientific">Penstemon smallii</name>
    <dbReference type="NCBI Taxonomy" id="265156"/>
    <lineage>
        <taxon>Eukaryota</taxon>
        <taxon>Viridiplantae</taxon>
        <taxon>Streptophyta</taxon>
        <taxon>Embryophyta</taxon>
        <taxon>Tracheophyta</taxon>
        <taxon>Spermatophyta</taxon>
        <taxon>Magnoliopsida</taxon>
        <taxon>eudicotyledons</taxon>
        <taxon>Gunneridae</taxon>
        <taxon>Pentapetalae</taxon>
        <taxon>asterids</taxon>
        <taxon>lamiids</taxon>
        <taxon>Lamiales</taxon>
        <taxon>Plantaginaceae</taxon>
        <taxon>Cheloneae</taxon>
        <taxon>Penstemon</taxon>
    </lineage>
</organism>